<evidence type="ECO:0000313" key="5">
    <source>
        <dbReference type="Proteomes" id="UP000308697"/>
    </source>
</evidence>
<organism evidence="4 5">
    <name type="scientific">Streptomyces piniterrae</name>
    <dbReference type="NCBI Taxonomy" id="2571125"/>
    <lineage>
        <taxon>Bacteria</taxon>
        <taxon>Bacillati</taxon>
        <taxon>Actinomycetota</taxon>
        <taxon>Actinomycetes</taxon>
        <taxon>Kitasatosporales</taxon>
        <taxon>Streptomycetaceae</taxon>
        <taxon>Streptomyces</taxon>
    </lineage>
</organism>
<dbReference type="OrthoDB" id="4456952at2"/>
<evidence type="ECO:0000256" key="1">
    <source>
        <dbReference type="SAM" id="MobiDB-lite"/>
    </source>
</evidence>
<dbReference type="PROSITE" id="PS51257">
    <property type="entry name" value="PROKAR_LIPOPROTEIN"/>
    <property type="match status" value="1"/>
</dbReference>
<name>A0A4U0NMM7_9ACTN</name>
<dbReference type="Proteomes" id="UP000308697">
    <property type="component" value="Unassembled WGS sequence"/>
</dbReference>
<evidence type="ECO:0000259" key="3">
    <source>
        <dbReference type="Pfam" id="PF13349"/>
    </source>
</evidence>
<keyword evidence="5" id="KW-1185">Reference proteome</keyword>
<accession>A0A4U0NMM7</accession>
<gene>
    <name evidence="4" type="ORF">FCH28_10050</name>
</gene>
<sequence>MARAARFRASHLALSCGALSVLLTGCSGFGPTEKAERTYTVDGKVTALSATTHGGNIEIVPIAGGGSVKVTEKYEYNDDNKPTPEHSLKDGRLTLTADDECDGFGKQCSVAYKVLLPRDASVDLHTSGGDITVRGTSGTIAAETSGGDITVKDSAARKAEVETSGGNVDVALSRVPDEVSGNTSGGDVTIRLPKGTYAVDASTSGGDRTVSVKTDKSSSHKVTAETSGGDVSVLNS</sequence>
<proteinExistence type="predicted"/>
<feature type="domain" description="DUF4097" evidence="3">
    <location>
        <begin position="121"/>
        <end position="233"/>
    </location>
</feature>
<dbReference type="Pfam" id="PF13349">
    <property type="entry name" value="DUF4097"/>
    <property type="match status" value="1"/>
</dbReference>
<dbReference type="Gene3D" id="2.160.20.120">
    <property type="match status" value="1"/>
</dbReference>
<dbReference type="EMBL" id="SUMB01000003">
    <property type="protein sequence ID" value="TJZ55666.1"/>
    <property type="molecule type" value="Genomic_DNA"/>
</dbReference>
<dbReference type="RefSeq" id="WP_136739477.1">
    <property type="nucleotide sequence ID" value="NZ_SUMB01000003.1"/>
</dbReference>
<evidence type="ECO:0000313" key="4">
    <source>
        <dbReference type="EMBL" id="TJZ55666.1"/>
    </source>
</evidence>
<keyword evidence="2" id="KW-0732">Signal</keyword>
<comment type="caution">
    <text evidence="4">The sequence shown here is derived from an EMBL/GenBank/DDBJ whole genome shotgun (WGS) entry which is preliminary data.</text>
</comment>
<feature type="signal peptide" evidence="2">
    <location>
        <begin position="1"/>
        <end position="20"/>
    </location>
</feature>
<dbReference type="AlphaFoldDB" id="A0A4U0NMM7"/>
<feature type="chain" id="PRO_5038370636" evidence="2">
    <location>
        <begin position="21"/>
        <end position="236"/>
    </location>
</feature>
<dbReference type="InterPro" id="IPR025164">
    <property type="entry name" value="Toastrack_DUF4097"/>
</dbReference>
<feature type="region of interest" description="Disordered" evidence="1">
    <location>
        <begin position="198"/>
        <end position="236"/>
    </location>
</feature>
<protein>
    <submittedName>
        <fullName evidence="4">DUF4097 domain-containing protein</fullName>
    </submittedName>
</protein>
<reference evidence="4 5" key="1">
    <citation type="submission" date="2019-04" db="EMBL/GenBank/DDBJ databases">
        <title>Streptomyces piniterrae sp. nov., a heliquinomycin-producing actinomycete isolated from rhizosphere soil of Pinus yunnanensis.</title>
        <authorList>
            <person name="Zhuang X."/>
            <person name="Zhao J."/>
        </authorList>
    </citation>
    <scope>NUCLEOTIDE SEQUENCE [LARGE SCALE GENOMIC DNA]</scope>
    <source>
        <strain evidence="5">jys28</strain>
    </source>
</reference>
<evidence type="ECO:0000256" key="2">
    <source>
        <dbReference type="SAM" id="SignalP"/>
    </source>
</evidence>